<comment type="similarity">
    <text evidence="1">Belongs to the mTERF family.</text>
</comment>
<evidence type="ECO:0000256" key="4">
    <source>
        <dbReference type="SAM" id="SignalP"/>
    </source>
</evidence>
<accession>A0AAW1WFU6</accession>
<dbReference type="Gene3D" id="1.25.70.10">
    <property type="entry name" value="Transcription termination factor 3, mitochondrial"/>
    <property type="match status" value="1"/>
</dbReference>
<organism evidence="5 6">
    <name type="scientific">Rubus argutus</name>
    <name type="common">Southern blackberry</name>
    <dbReference type="NCBI Taxonomy" id="59490"/>
    <lineage>
        <taxon>Eukaryota</taxon>
        <taxon>Viridiplantae</taxon>
        <taxon>Streptophyta</taxon>
        <taxon>Embryophyta</taxon>
        <taxon>Tracheophyta</taxon>
        <taxon>Spermatophyta</taxon>
        <taxon>Magnoliopsida</taxon>
        <taxon>eudicotyledons</taxon>
        <taxon>Gunneridae</taxon>
        <taxon>Pentapetalae</taxon>
        <taxon>rosids</taxon>
        <taxon>fabids</taxon>
        <taxon>Rosales</taxon>
        <taxon>Rosaceae</taxon>
        <taxon>Rosoideae</taxon>
        <taxon>Rosoideae incertae sedis</taxon>
        <taxon>Rubus</taxon>
    </lineage>
</organism>
<keyword evidence="6" id="KW-1185">Reference proteome</keyword>
<gene>
    <name evidence="5" type="ORF">M0R45_032071</name>
</gene>
<reference evidence="5 6" key="1">
    <citation type="journal article" date="2023" name="G3 (Bethesda)">
        <title>A chromosome-length genome assembly and annotation of blackberry (Rubus argutus, cv. 'Hillquist').</title>
        <authorList>
            <person name="Bruna T."/>
            <person name="Aryal R."/>
            <person name="Dudchenko O."/>
            <person name="Sargent D.J."/>
            <person name="Mead D."/>
            <person name="Buti M."/>
            <person name="Cavallini A."/>
            <person name="Hytonen T."/>
            <person name="Andres J."/>
            <person name="Pham M."/>
            <person name="Weisz D."/>
            <person name="Mascagni F."/>
            <person name="Usai G."/>
            <person name="Natali L."/>
            <person name="Bassil N."/>
            <person name="Fernandez G.E."/>
            <person name="Lomsadze A."/>
            <person name="Armour M."/>
            <person name="Olukolu B."/>
            <person name="Poorten T."/>
            <person name="Britton C."/>
            <person name="Davik J."/>
            <person name="Ashrafi H."/>
            <person name="Aiden E.L."/>
            <person name="Borodovsky M."/>
            <person name="Worthington M."/>
        </authorList>
    </citation>
    <scope>NUCLEOTIDE SEQUENCE [LARGE SCALE GENOMIC DNA]</scope>
    <source>
        <strain evidence="5">PI 553951</strain>
    </source>
</reference>
<keyword evidence="2" id="KW-0805">Transcription regulation</keyword>
<name>A0AAW1WFU6_RUBAR</name>
<dbReference type="PANTHER" id="PTHR13068:SF133">
    <property type="entry name" value="MITOCHONDRIAL TRANSCRIPTION TERMINATION FACTOR FAMILY PROTEIN"/>
    <property type="match status" value="1"/>
</dbReference>
<dbReference type="GO" id="GO:0003676">
    <property type="term" value="F:nucleic acid binding"/>
    <property type="evidence" value="ECO:0007669"/>
    <property type="project" value="InterPro"/>
</dbReference>
<dbReference type="AlphaFoldDB" id="A0AAW1WFU6"/>
<dbReference type="EMBL" id="JBEDUW010000006">
    <property type="protein sequence ID" value="KAK9923664.1"/>
    <property type="molecule type" value="Genomic_DNA"/>
</dbReference>
<keyword evidence="2" id="KW-0806">Transcription termination</keyword>
<dbReference type="InterPro" id="IPR003690">
    <property type="entry name" value="MTERF"/>
</dbReference>
<dbReference type="InterPro" id="IPR038538">
    <property type="entry name" value="MTERF_sf"/>
</dbReference>
<comment type="caution">
    <text evidence="5">The sequence shown here is derived from an EMBL/GenBank/DDBJ whole genome shotgun (WGS) entry which is preliminary data.</text>
</comment>
<protein>
    <submittedName>
        <fullName evidence="5">Uncharacterized protein</fullName>
    </submittedName>
</protein>
<dbReference type="PANTHER" id="PTHR13068">
    <property type="entry name" value="CGI-12 PROTEIN-RELATED"/>
    <property type="match status" value="1"/>
</dbReference>
<feature type="chain" id="PRO_5043508901" evidence="4">
    <location>
        <begin position="21"/>
        <end position="158"/>
    </location>
</feature>
<keyword evidence="3" id="KW-0809">Transit peptide</keyword>
<keyword evidence="4" id="KW-0732">Signal</keyword>
<evidence type="ECO:0000313" key="5">
    <source>
        <dbReference type="EMBL" id="KAK9923664.1"/>
    </source>
</evidence>
<evidence type="ECO:0000256" key="3">
    <source>
        <dbReference type="ARBA" id="ARBA00022946"/>
    </source>
</evidence>
<dbReference type="Pfam" id="PF02536">
    <property type="entry name" value="mTERF"/>
    <property type="match status" value="1"/>
</dbReference>
<evidence type="ECO:0000256" key="2">
    <source>
        <dbReference type="ARBA" id="ARBA00022472"/>
    </source>
</evidence>
<feature type="signal peptide" evidence="4">
    <location>
        <begin position="1"/>
        <end position="20"/>
    </location>
</feature>
<dbReference type="GO" id="GO:0006353">
    <property type="term" value="P:DNA-templated transcription termination"/>
    <property type="evidence" value="ECO:0007669"/>
    <property type="project" value="UniProtKB-KW"/>
</dbReference>
<proteinExistence type="inferred from homology"/>
<evidence type="ECO:0000256" key="1">
    <source>
        <dbReference type="ARBA" id="ARBA00007692"/>
    </source>
</evidence>
<dbReference type="SMART" id="SM00733">
    <property type="entry name" value="Mterf"/>
    <property type="match status" value="1"/>
</dbReference>
<sequence length="158" mass="17336">MLGLCCRRLQLLLVPSCSIAVDYSVIHFHSIQTSSLLGAQIDGKGPSFTVSYLINSCGLSPEQAPSLSSKHRVHFNSPEKPDSIIKLLKRYGFNETHISQIVKKCPRLLSVNARRTLLPKLEFFGSIGVEGTGLVQLVFANPHVLIHSLEGISDLVMI</sequence>
<dbReference type="Proteomes" id="UP001457282">
    <property type="component" value="Unassembled WGS sequence"/>
</dbReference>
<keyword evidence="2" id="KW-0804">Transcription</keyword>
<evidence type="ECO:0000313" key="6">
    <source>
        <dbReference type="Proteomes" id="UP001457282"/>
    </source>
</evidence>